<keyword evidence="3" id="KW-1185">Reference proteome</keyword>
<comment type="caution">
    <text evidence="2">The sequence shown here is derived from an EMBL/GenBank/DDBJ whole genome shotgun (WGS) entry which is preliminary data.</text>
</comment>
<evidence type="ECO:0000313" key="3">
    <source>
        <dbReference type="Proteomes" id="UP000298663"/>
    </source>
</evidence>
<gene>
    <name evidence="2" type="ORF">L596_029389</name>
</gene>
<proteinExistence type="predicted"/>
<feature type="compositionally biased region" description="Basic and acidic residues" evidence="1">
    <location>
        <begin position="324"/>
        <end position="350"/>
    </location>
</feature>
<evidence type="ECO:0000256" key="1">
    <source>
        <dbReference type="SAM" id="MobiDB-lite"/>
    </source>
</evidence>
<dbReference type="EMBL" id="AZBU02000012">
    <property type="protein sequence ID" value="TKR59762.1"/>
    <property type="molecule type" value="Genomic_DNA"/>
</dbReference>
<feature type="region of interest" description="Disordered" evidence="1">
    <location>
        <begin position="324"/>
        <end position="361"/>
    </location>
</feature>
<dbReference type="STRING" id="34508.A0A4U5LUI2"/>
<dbReference type="AlphaFoldDB" id="A0A4U5LUI2"/>
<sequence length="361" mass="40765">MRLEELMTWMESLLTITSPLSLWQIDEPTDKITEQPIEKERETWEPVWKPRSRSFQEEPSYLDYPSSGVYEGPIDETGRAHDVDGEPLDHHVSVYHSGRSMSQLEKPLSIPKSRLMSSILLLISGKPSRESPRSEDKSNWPLQESPAHLDYPSSGVYEGPIDETGRAHDVDGEPLDHHVSVYHSGRSDEPTGKAPEQTKIKTHEQHPSVDLGETITEKAQDLKTRVTGCSKRAQLISTIPAPESTKDISIRLEELMTWMESLLTITSPSITLADPMSQLEKPLNKPKSRLMSTSFYKSNWLSKEPAHLRLSQLRSLRRTIDETGRAHDVDGEPLDHHVSVYHSGRSDEPTGKALNNQNQDS</sequence>
<accession>A0A4U5LUI2</accession>
<feature type="region of interest" description="Disordered" evidence="1">
    <location>
        <begin position="126"/>
        <end position="205"/>
    </location>
</feature>
<reference evidence="2 3" key="1">
    <citation type="journal article" date="2015" name="Genome Biol.">
        <title>Comparative genomics of Steinernema reveals deeply conserved gene regulatory networks.</title>
        <authorList>
            <person name="Dillman A.R."/>
            <person name="Macchietto M."/>
            <person name="Porter C.F."/>
            <person name="Rogers A."/>
            <person name="Williams B."/>
            <person name="Antoshechkin I."/>
            <person name="Lee M.M."/>
            <person name="Goodwin Z."/>
            <person name="Lu X."/>
            <person name="Lewis E.E."/>
            <person name="Goodrich-Blair H."/>
            <person name="Stock S.P."/>
            <person name="Adams B.J."/>
            <person name="Sternberg P.W."/>
            <person name="Mortazavi A."/>
        </authorList>
    </citation>
    <scope>NUCLEOTIDE SEQUENCE [LARGE SCALE GENOMIC DNA]</scope>
    <source>
        <strain evidence="2 3">ALL</strain>
    </source>
</reference>
<protein>
    <submittedName>
        <fullName evidence="2">Uncharacterized protein</fullName>
    </submittedName>
</protein>
<organism evidence="2 3">
    <name type="scientific">Steinernema carpocapsae</name>
    <name type="common">Entomopathogenic nematode</name>
    <dbReference type="NCBI Taxonomy" id="34508"/>
    <lineage>
        <taxon>Eukaryota</taxon>
        <taxon>Metazoa</taxon>
        <taxon>Ecdysozoa</taxon>
        <taxon>Nematoda</taxon>
        <taxon>Chromadorea</taxon>
        <taxon>Rhabditida</taxon>
        <taxon>Tylenchina</taxon>
        <taxon>Panagrolaimomorpha</taxon>
        <taxon>Strongyloidoidea</taxon>
        <taxon>Steinernematidae</taxon>
        <taxon>Steinernema</taxon>
    </lineage>
</organism>
<feature type="compositionally biased region" description="Basic and acidic residues" evidence="1">
    <location>
        <begin position="163"/>
        <end position="205"/>
    </location>
</feature>
<feature type="compositionally biased region" description="Basic and acidic residues" evidence="1">
    <location>
        <begin position="127"/>
        <end position="138"/>
    </location>
</feature>
<evidence type="ECO:0000313" key="2">
    <source>
        <dbReference type="EMBL" id="TKR59762.1"/>
    </source>
</evidence>
<reference evidence="2 3" key="2">
    <citation type="journal article" date="2019" name="G3 (Bethesda)">
        <title>Hybrid Assembly of the Genome of the Entomopathogenic Nematode Steinernema carpocapsae Identifies the X-Chromosome.</title>
        <authorList>
            <person name="Serra L."/>
            <person name="Macchietto M."/>
            <person name="Macias-Munoz A."/>
            <person name="McGill C.J."/>
            <person name="Rodriguez I.M."/>
            <person name="Rodriguez B."/>
            <person name="Murad R."/>
            <person name="Mortazavi A."/>
        </authorList>
    </citation>
    <scope>NUCLEOTIDE SEQUENCE [LARGE SCALE GENOMIC DNA]</scope>
    <source>
        <strain evidence="2 3">ALL</strain>
    </source>
</reference>
<dbReference type="Proteomes" id="UP000298663">
    <property type="component" value="Unassembled WGS sequence"/>
</dbReference>
<name>A0A4U5LUI2_STECR</name>